<dbReference type="Proteomes" id="UP000682979">
    <property type="component" value="Segment"/>
</dbReference>
<evidence type="ECO:0000256" key="1">
    <source>
        <dbReference type="SAM" id="MobiDB-lite"/>
    </source>
</evidence>
<evidence type="ECO:0000313" key="3">
    <source>
        <dbReference type="Proteomes" id="UP000682979"/>
    </source>
</evidence>
<feature type="region of interest" description="Disordered" evidence="1">
    <location>
        <begin position="1"/>
        <end position="30"/>
    </location>
</feature>
<dbReference type="RefSeq" id="YP_010768691.1">
    <property type="nucleotide sequence ID" value="NC_073765.1"/>
</dbReference>
<dbReference type="GeneID" id="80396856"/>
<name>A0A8S5L0C0_9VIRU</name>
<protein>
    <submittedName>
        <fullName evidence="2">Coat protein</fullName>
    </submittedName>
</protein>
<keyword evidence="3" id="KW-1185">Reference proteome</keyword>
<organism evidence="2 3">
    <name type="scientific">ssRNA phage SRR7976299_3</name>
    <dbReference type="NCBI Taxonomy" id="2786643"/>
    <lineage>
        <taxon>Viruses</taxon>
        <taxon>Riboviria</taxon>
        <taxon>Orthornavirae</taxon>
        <taxon>Lenarviricota</taxon>
        <taxon>Leviviricetes</taxon>
        <taxon>Norzivirales</taxon>
        <taxon>Atkinsviridae</taxon>
        <taxon>Arihsbuvirus</taxon>
        <taxon>Arihsbuvirus caenadaptatum</taxon>
    </lineage>
</organism>
<keyword evidence="2" id="KW-0946">Virion</keyword>
<keyword evidence="2" id="KW-0167">Capsid protein</keyword>
<gene>
    <name evidence="2" type="primary">SRR7976299_3_2</name>
</gene>
<proteinExistence type="predicted"/>
<dbReference type="KEGG" id="vg:80396856"/>
<sequence length="155" mass="16138">MSFNPSSPVTGSAQTGFTSPTYTLTTDQNPAPNGKQWAVVAIGGTQSGVDVHSVSKPFTLSVFKPQTLRTLPQANPVTGLIKLVPRNNYKIITRKGALPSANQAPETILITTVIEIPAGVDNYEPEEVRAALSLHIGALSAQSAGIGDTSVSGLL</sequence>
<dbReference type="EMBL" id="BK013713">
    <property type="protein sequence ID" value="DAD51081.1"/>
    <property type="molecule type" value="Genomic_RNA"/>
</dbReference>
<accession>A0A8S5L0C0</accession>
<evidence type="ECO:0000313" key="2">
    <source>
        <dbReference type="EMBL" id="DAD51081.1"/>
    </source>
</evidence>
<reference evidence="2" key="1">
    <citation type="submission" date="2020-09" db="EMBL/GenBank/DDBJ databases">
        <title>Leviviricetes taxonomy.</title>
        <authorList>
            <person name="Stockdale S.R."/>
            <person name="Callanan J."/>
            <person name="Adriaenssens E.M."/>
            <person name="Kuhn J.H."/>
            <person name="Rumnieks J."/>
            <person name="Shkoporov A."/>
            <person name="Draper L.A."/>
            <person name="Ross P."/>
            <person name="Hill C."/>
        </authorList>
    </citation>
    <scope>NUCLEOTIDE SEQUENCE</scope>
</reference>
<dbReference type="GO" id="GO:0019028">
    <property type="term" value="C:viral capsid"/>
    <property type="evidence" value="ECO:0007669"/>
    <property type="project" value="UniProtKB-KW"/>
</dbReference>